<dbReference type="Proteomes" id="UP000550729">
    <property type="component" value="Unassembled WGS sequence"/>
</dbReference>
<sequence length="255" mass="25957">MSAGLLDGKAVLITGAAGGIGRASALLAAAEGARLILSDLSADGLADTVDAVRAAGGRAIGVRADLTVRADVDALVASAVAEYGRLDGAFNNAGVSGGQIGQGDRRVGEWDEDKFDLAIAVNLKTTWRCLRAELTQMESQGGGAIVNTASLAGLTGFKRTAGYSAGKHGVIGLTKTAAIEYGPTIRVNALCPGYTDTALMAQAKRLLGDALYTRIPAGRLAQPDDIAQMAIWLLSDRSGYASGGEFVVDGGYLAG</sequence>
<dbReference type="InterPro" id="IPR036291">
    <property type="entry name" value="NAD(P)-bd_dom_sf"/>
</dbReference>
<keyword evidence="4" id="KW-1185">Reference proteome</keyword>
<dbReference type="InterPro" id="IPR020904">
    <property type="entry name" value="Sc_DH/Rdtase_CS"/>
</dbReference>
<protein>
    <submittedName>
        <fullName evidence="3">SDR family oxidoreductase</fullName>
    </submittedName>
</protein>
<dbReference type="PROSITE" id="PS00061">
    <property type="entry name" value="ADH_SHORT"/>
    <property type="match status" value="1"/>
</dbReference>
<name>A0A848KYB8_9ACTN</name>
<dbReference type="SUPFAM" id="SSF51735">
    <property type="entry name" value="NAD(P)-binding Rossmann-fold domains"/>
    <property type="match status" value="1"/>
</dbReference>
<keyword evidence="2" id="KW-0560">Oxidoreductase</keyword>
<gene>
    <name evidence="3" type="ORF">HH308_18620</name>
</gene>
<proteinExistence type="inferred from homology"/>
<dbReference type="Gene3D" id="3.40.50.720">
    <property type="entry name" value="NAD(P)-binding Rossmann-like Domain"/>
    <property type="match status" value="1"/>
</dbReference>
<accession>A0A848KYB8</accession>
<comment type="similarity">
    <text evidence="1">Belongs to the short-chain dehydrogenases/reductases (SDR) family.</text>
</comment>
<organism evidence="3 4">
    <name type="scientific">Gordonia asplenii</name>
    <dbReference type="NCBI Taxonomy" id="2725283"/>
    <lineage>
        <taxon>Bacteria</taxon>
        <taxon>Bacillati</taxon>
        <taxon>Actinomycetota</taxon>
        <taxon>Actinomycetes</taxon>
        <taxon>Mycobacteriales</taxon>
        <taxon>Gordoniaceae</taxon>
        <taxon>Gordonia</taxon>
    </lineage>
</organism>
<evidence type="ECO:0000256" key="1">
    <source>
        <dbReference type="ARBA" id="ARBA00006484"/>
    </source>
</evidence>
<dbReference type="FunFam" id="3.40.50.720:FF:000084">
    <property type="entry name" value="Short-chain dehydrogenase reductase"/>
    <property type="match status" value="1"/>
</dbReference>
<dbReference type="GO" id="GO:0016491">
    <property type="term" value="F:oxidoreductase activity"/>
    <property type="evidence" value="ECO:0007669"/>
    <property type="project" value="UniProtKB-KW"/>
</dbReference>
<dbReference type="PRINTS" id="PR00080">
    <property type="entry name" value="SDRFAMILY"/>
</dbReference>
<dbReference type="AlphaFoldDB" id="A0A848KYB8"/>
<dbReference type="PANTHER" id="PTHR24321:SF8">
    <property type="entry name" value="ESTRADIOL 17-BETA-DEHYDROGENASE 8-RELATED"/>
    <property type="match status" value="1"/>
</dbReference>
<evidence type="ECO:0000313" key="4">
    <source>
        <dbReference type="Proteomes" id="UP000550729"/>
    </source>
</evidence>
<evidence type="ECO:0000313" key="3">
    <source>
        <dbReference type="EMBL" id="NMO03232.1"/>
    </source>
</evidence>
<dbReference type="EMBL" id="JABBNB010000021">
    <property type="protein sequence ID" value="NMO03232.1"/>
    <property type="molecule type" value="Genomic_DNA"/>
</dbReference>
<comment type="caution">
    <text evidence="3">The sequence shown here is derived from an EMBL/GenBank/DDBJ whole genome shotgun (WGS) entry which is preliminary data.</text>
</comment>
<dbReference type="PANTHER" id="PTHR24321">
    <property type="entry name" value="DEHYDROGENASES, SHORT CHAIN"/>
    <property type="match status" value="1"/>
</dbReference>
<dbReference type="CDD" id="cd05233">
    <property type="entry name" value="SDR_c"/>
    <property type="match status" value="1"/>
</dbReference>
<dbReference type="InterPro" id="IPR002347">
    <property type="entry name" value="SDR_fam"/>
</dbReference>
<reference evidence="3 4" key="1">
    <citation type="submission" date="2020-04" db="EMBL/GenBank/DDBJ databases">
        <title>Gordonia sp. nov. TBRC 11910.</title>
        <authorList>
            <person name="Suriyachadkun C."/>
        </authorList>
    </citation>
    <scope>NUCLEOTIDE SEQUENCE [LARGE SCALE GENOMIC DNA]</scope>
    <source>
        <strain evidence="3 4">TBRC 11910</strain>
    </source>
</reference>
<dbReference type="Pfam" id="PF13561">
    <property type="entry name" value="adh_short_C2"/>
    <property type="match status" value="1"/>
</dbReference>
<evidence type="ECO:0000256" key="2">
    <source>
        <dbReference type="ARBA" id="ARBA00023002"/>
    </source>
</evidence>
<dbReference type="RefSeq" id="WP_170195741.1">
    <property type="nucleotide sequence ID" value="NZ_JABBNB010000021.1"/>
</dbReference>
<dbReference type="PRINTS" id="PR00081">
    <property type="entry name" value="GDHRDH"/>
</dbReference>